<dbReference type="InterPro" id="IPR000719">
    <property type="entry name" value="Prot_kinase_dom"/>
</dbReference>
<dbReference type="InterPro" id="IPR002912">
    <property type="entry name" value="ACT_dom"/>
</dbReference>
<dbReference type="PROSITE" id="PS51671">
    <property type="entry name" value="ACT"/>
    <property type="match status" value="1"/>
</dbReference>
<dbReference type="InParanoid" id="A0A804IL58"/>
<proteinExistence type="inferred from homology"/>
<dbReference type="Gene3D" id="3.30.200.20">
    <property type="entry name" value="Phosphorylase Kinase, domain 1"/>
    <property type="match status" value="1"/>
</dbReference>
<dbReference type="GO" id="GO:0004674">
    <property type="term" value="F:protein serine/threonine kinase activity"/>
    <property type="evidence" value="ECO:0000318"/>
    <property type="project" value="GO_Central"/>
</dbReference>
<evidence type="ECO:0000256" key="5">
    <source>
        <dbReference type="ARBA" id="ARBA00022741"/>
    </source>
</evidence>
<dbReference type="InterPro" id="IPR011009">
    <property type="entry name" value="Kinase-like_dom_sf"/>
</dbReference>
<keyword evidence="4" id="KW-0808">Transferase</keyword>
<evidence type="ECO:0000256" key="4">
    <source>
        <dbReference type="ARBA" id="ARBA00022679"/>
    </source>
</evidence>
<accession>A0A804IL58</accession>
<dbReference type="InterPro" id="IPR008271">
    <property type="entry name" value="Ser/Thr_kinase_AS"/>
</dbReference>
<keyword evidence="7" id="KW-0067">ATP-binding</keyword>
<evidence type="ECO:0000313" key="12">
    <source>
        <dbReference type="EMBL" id="CAG1841227.1"/>
    </source>
</evidence>
<dbReference type="PRINTS" id="PR00109">
    <property type="entry name" value="TYRKINASE"/>
</dbReference>
<sequence>MLTSTQKSTKVATDLCADDLRIAHPNPVSLLYLNASIIRANEIFFGISRFFLCFLLLSFLTFSRPIGYILLIGPPLCCRNLVYNLSPPIRRKERFLQQGRPKDRIFLLFFDWCCVLNTDKEREDATESCISRAADSSEVHHPRPQQKQMQEQYRLDVFNEVLHRLREAALPEALVPSFEGKLWTHFHRLPACYAMDVNVERAEDVLMHIKLLEHARDPEKRPVFAVRLLQVIQAVDVDKDDTSDSSARGEARILSSSASFRKRSVHLPSLGSSADLEAIDVDNESSRHHVQGESAFQFLPRPTHEITISTVDKPKLLNLLTSLLGDVGLDIQEAHAFSTNDGYSLDVFVVNGWPHGEIEKLTESLQKQILKIGKQAWLKAHTWSPAMEIAQSSEGTFNHAEVPAHVTDEWEIDSRLLKFGDKVASGSFGDLYRGTYCSQDVAIKVLNPERVDVDLQQEFAHEVFIMRKIRHKNVVQFLGACTKPPSLCIVTEFMSGGSVYDSLHKHKGTFKLPVLIRVATDVSKGMNYLHQNNIIHRDLKSSNLLIDENKVVKVADFGVARVKAQGEGVMTAETGTYRWMAPEVIAHWPYNHKADVFSFGVVLWELLTSKLPYSNLTPLQAALGVVLKGLRPPIPENTHPRLAELIEKCWQQDPARRPDFSSILEILQRIANEVGCVTEDRQKKPSGSIFSVFR</sequence>
<keyword evidence="5" id="KW-0547">Nucleotide-binding</keyword>
<keyword evidence="6" id="KW-0418">Kinase</keyword>
<dbReference type="GO" id="GO:0007165">
    <property type="term" value="P:signal transduction"/>
    <property type="evidence" value="ECO:0000318"/>
    <property type="project" value="GO_Central"/>
</dbReference>
<gene>
    <name evidence="12" type="ORF">GSMUA_110220.1</name>
</gene>
<dbReference type="EMBL" id="HG996469">
    <property type="protein sequence ID" value="CAG1841227.1"/>
    <property type="molecule type" value="Genomic_DNA"/>
</dbReference>
<evidence type="ECO:0000256" key="2">
    <source>
        <dbReference type="ARBA" id="ARBA00012513"/>
    </source>
</evidence>
<dbReference type="GO" id="GO:0005524">
    <property type="term" value="F:ATP binding"/>
    <property type="evidence" value="ECO:0007669"/>
    <property type="project" value="UniProtKB-KW"/>
</dbReference>
<feature type="domain" description="ACT" evidence="11">
    <location>
        <begin position="305"/>
        <end position="383"/>
    </location>
</feature>
<reference evidence="12" key="1">
    <citation type="submission" date="2021-03" db="EMBL/GenBank/DDBJ databases">
        <authorList>
            <consortium name="Genoscope - CEA"/>
            <person name="William W."/>
        </authorList>
    </citation>
    <scope>NUCLEOTIDE SEQUENCE</scope>
    <source>
        <strain evidence="12">Doubled-haploid Pahang</strain>
    </source>
</reference>
<dbReference type="Proteomes" id="UP000012960">
    <property type="component" value="Unplaced"/>
</dbReference>
<dbReference type="PANTHER" id="PTHR44329:SF128">
    <property type="entry name" value="SERINE_THREONINE-PROTEIN KINASE STY46"/>
    <property type="match status" value="1"/>
</dbReference>
<dbReference type="FunFam" id="3.30.200.20:FF:000060">
    <property type="entry name" value="Serine/threonine-protein kinase isoform 1"/>
    <property type="match status" value="1"/>
</dbReference>
<evidence type="ECO:0000256" key="1">
    <source>
        <dbReference type="ARBA" id="ARBA00010507"/>
    </source>
</evidence>
<dbReference type="InterPro" id="IPR051681">
    <property type="entry name" value="Ser/Thr_Kinases-Pseudokinases"/>
</dbReference>
<dbReference type="PROSITE" id="PS50011">
    <property type="entry name" value="PROTEIN_KINASE_DOM"/>
    <property type="match status" value="1"/>
</dbReference>
<evidence type="ECO:0000256" key="3">
    <source>
        <dbReference type="ARBA" id="ARBA00022527"/>
    </source>
</evidence>
<dbReference type="PROSITE" id="PS00108">
    <property type="entry name" value="PROTEIN_KINASE_ST"/>
    <property type="match status" value="1"/>
</dbReference>
<evidence type="ECO:0000256" key="7">
    <source>
        <dbReference type="ARBA" id="ARBA00022840"/>
    </source>
</evidence>
<evidence type="ECO:0000256" key="8">
    <source>
        <dbReference type="ARBA" id="ARBA00047899"/>
    </source>
</evidence>
<evidence type="ECO:0000313" key="14">
    <source>
        <dbReference type="Proteomes" id="UP000012960"/>
    </source>
</evidence>
<evidence type="ECO:0000259" key="10">
    <source>
        <dbReference type="PROSITE" id="PS50011"/>
    </source>
</evidence>
<dbReference type="Gene3D" id="1.10.510.10">
    <property type="entry name" value="Transferase(Phosphotransferase) domain 1"/>
    <property type="match status" value="1"/>
</dbReference>
<dbReference type="PANTHER" id="PTHR44329">
    <property type="entry name" value="SERINE/THREONINE-PROTEIN KINASE TNNI3K-RELATED"/>
    <property type="match status" value="1"/>
</dbReference>
<evidence type="ECO:0000256" key="6">
    <source>
        <dbReference type="ARBA" id="ARBA00022777"/>
    </source>
</evidence>
<comment type="similarity">
    <text evidence="1">Belongs to the protein kinase superfamily. TKL Ser/Thr protein kinase family. RAF subfamily.</text>
</comment>
<dbReference type="Gramene" id="Ma04_t04910.1">
    <property type="protein sequence ID" value="Ma04_p04910.1"/>
    <property type="gene ID" value="Ma04_g04910"/>
</dbReference>
<evidence type="ECO:0000313" key="13">
    <source>
        <dbReference type="EnsemblPlants" id="Ma04_p04910.1"/>
    </source>
</evidence>
<evidence type="ECO:0000256" key="9">
    <source>
        <dbReference type="ARBA" id="ARBA00048679"/>
    </source>
</evidence>
<dbReference type="AlphaFoldDB" id="A0A804IL58"/>
<dbReference type="EC" id="2.7.11.1" evidence="2"/>
<reference evidence="13" key="2">
    <citation type="submission" date="2021-05" db="UniProtKB">
        <authorList>
            <consortium name="EnsemblPlants"/>
        </authorList>
    </citation>
    <scope>IDENTIFICATION</scope>
    <source>
        <strain evidence="13">subsp. malaccensis</strain>
    </source>
</reference>
<keyword evidence="14" id="KW-1185">Reference proteome</keyword>
<dbReference type="Pfam" id="PF07714">
    <property type="entry name" value="PK_Tyr_Ser-Thr"/>
    <property type="match status" value="1"/>
</dbReference>
<dbReference type="CDD" id="cd13999">
    <property type="entry name" value="STKc_MAP3K-like"/>
    <property type="match status" value="1"/>
</dbReference>
<dbReference type="InterPro" id="IPR045865">
    <property type="entry name" value="ACT-like_dom_sf"/>
</dbReference>
<evidence type="ECO:0000259" key="11">
    <source>
        <dbReference type="PROSITE" id="PS51671"/>
    </source>
</evidence>
<organism evidence="13 14">
    <name type="scientific">Musa acuminata subsp. malaccensis</name>
    <name type="common">Wild banana</name>
    <name type="synonym">Musa malaccensis</name>
    <dbReference type="NCBI Taxonomy" id="214687"/>
    <lineage>
        <taxon>Eukaryota</taxon>
        <taxon>Viridiplantae</taxon>
        <taxon>Streptophyta</taxon>
        <taxon>Embryophyta</taxon>
        <taxon>Tracheophyta</taxon>
        <taxon>Spermatophyta</taxon>
        <taxon>Magnoliopsida</taxon>
        <taxon>Liliopsida</taxon>
        <taxon>Zingiberales</taxon>
        <taxon>Musaceae</taxon>
        <taxon>Musa</taxon>
    </lineage>
</organism>
<dbReference type="SUPFAM" id="SSF56112">
    <property type="entry name" value="Protein kinase-like (PK-like)"/>
    <property type="match status" value="1"/>
</dbReference>
<dbReference type="EnsemblPlants" id="Ma04_t04910.1">
    <property type="protein sequence ID" value="Ma04_p04910.1"/>
    <property type="gene ID" value="Ma04_g04910"/>
</dbReference>
<comment type="catalytic activity">
    <reaction evidence="8">
        <text>L-threonyl-[protein] + ATP = O-phospho-L-threonyl-[protein] + ADP + H(+)</text>
        <dbReference type="Rhea" id="RHEA:46608"/>
        <dbReference type="Rhea" id="RHEA-COMP:11060"/>
        <dbReference type="Rhea" id="RHEA-COMP:11605"/>
        <dbReference type="ChEBI" id="CHEBI:15378"/>
        <dbReference type="ChEBI" id="CHEBI:30013"/>
        <dbReference type="ChEBI" id="CHEBI:30616"/>
        <dbReference type="ChEBI" id="CHEBI:61977"/>
        <dbReference type="ChEBI" id="CHEBI:456216"/>
        <dbReference type="EC" id="2.7.11.1"/>
    </reaction>
</comment>
<dbReference type="InterPro" id="IPR001245">
    <property type="entry name" value="Ser-Thr/Tyr_kinase_cat_dom"/>
</dbReference>
<keyword evidence="3" id="KW-0723">Serine/threonine-protein kinase</keyword>
<dbReference type="SUPFAM" id="SSF55021">
    <property type="entry name" value="ACT-like"/>
    <property type="match status" value="1"/>
</dbReference>
<dbReference type="SMART" id="SM00220">
    <property type="entry name" value="S_TKc"/>
    <property type="match status" value="1"/>
</dbReference>
<comment type="catalytic activity">
    <reaction evidence="9">
        <text>L-seryl-[protein] + ATP = O-phospho-L-seryl-[protein] + ADP + H(+)</text>
        <dbReference type="Rhea" id="RHEA:17989"/>
        <dbReference type="Rhea" id="RHEA-COMP:9863"/>
        <dbReference type="Rhea" id="RHEA-COMP:11604"/>
        <dbReference type="ChEBI" id="CHEBI:15378"/>
        <dbReference type="ChEBI" id="CHEBI:29999"/>
        <dbReference type="ChEBI" id="CHEBI:30616"/>
        <dbReference type="ChEBI" id="CHEBI:83421"/>
        <dbReference type="ChEBI" id="CHEBI:456216"/>
        <dbReference type="EC" id="2.7.11.1"/>
    </reaction>
</comment>
<protein>
    <recommendedName>
        <fullName evidence="2">non-specific serine/threonine protein kinase</fullName>
        <ecNumber evidence="2">2.7.11.1</ecNumber>
    </recommendedName>
</protein>
<dbReference type="OrthoDB" id="774951at2759"/>
<feature type="domain" description="Protein kinase" evidence="10">
    <location>
        <begin position="417"/>
        <end position="670"/>
    </location>
</feature>
<name>A0A804IL58_MUSAM</name>